<organism evidence="3 4">
    <name type="scientific">Raoultella lignicola</name>
    <dbReference type="NCBI Taxonomy" id="3040939"/>
    <lineage>
        <taxon>Bacteria</taxon>
        <taxon>Pseudomonadati</taxon>
        <taxon>Pseudomonadota</taxon>
        <taxon>Gammaproteobacteria</taxon>
        <taxon>Enterobacterales</taxon>
        <taxon>Enterobacteriaceae</taxon>
        <taxon>Klebsiella/Raoultella group</taxon>
        <taxon>Raoultella</taxon>
    </lineage>
</organism>
<reference evidence="3 4" key="1">
    <citation type="submission" date="2024-04" db="EMBL/GenBank/DDBJ databases">
        <title>Two novel Raoultella species associated with bleeding cankers of broadleaf hosts, Raoultella scottia sp. nov. and Raoultella lignicola sp. nov.</title>
        <authorList>
            <person name="Brady C.L."/>
        </authorList>
    </citation>
    <scope>NUCLEOTIDE SEQUENCE [LARGE SCALE GENOMIC DNA]</scope>
    <source>
        <strain evidence="3 4">TW_WC1a.1</strain>
    </source>
</reference>
<gene>
    <name evidence="3" type="ORF">QFI96_011460</name>
</gene>
<keyword evidence="4" id="KW-1185">Reference proteome</keyword>
<feature type="region of interest" description="Disordered" evidence="1">
    <location>
        <begin position="64"/>
        <end position="122"/>
    </location>
</feature>
<feature type="compositionally biased region" description="Basic and acidic residues" evidence="1">
    <location>
        <begin position="64"/>
        <end position="109"/>
    </location>
</feature>
<dbReference type="InterPro" id="IPR009468">
    <property type="entry name" value="DUF1090"/>
</dbReference>
<evidence type="ECO:0000313" key="3">
    <source>
        <dbReference type="EMBL" id="MEL0552310.1"/>
    </source>
</evidence>
<evidence type="ECO:0000256" key="1">
    <source>
        <dbReference type="SAM" id="MobiDB-lite"/>
    </source>
</evidence>
<evidence type="ECO:0000313" key="4">
    <source>
        <dbReference type="Proteomes" id="UP001312893"/>
    </source>
</evidence>
<proteinExistence type="predicted"/>
<sequence>MKYHVVLLLVMGSLSASAFANSPCQEKEQDIKREITYAEKHHNQNRIDGLNKALSEVRAHCNDGQLKADHQQKIAKQREEVAERQRDLQEARQKGDKDKISKRQSKLDEAQQELKTLESRDY</sequence>
<name>A0ABU9F8J3_9ENTR</name>
<dbReference type="Pfam" id="PF06476">
    <property type="entry name" value="DUF1090"/>
    <property type="match status" value="1"/>
</dbReference>
<dbReference type="Proteomes" id="UP001312893">
    <property type="component" value="Unassembled WGS sequence"/>
</dbReference>
<comment type="caution">
    <text evidence="3">The sequence shown here is derived from an EMBL/GenBank/DDBJ whole genome shotgun (WGS) entry which is preliminary data.</text>
</comment>
<feature type="chain" id="PRO_5045177702" evidence="2">
    <location>
        <begin position="21"/>
        <end position="122"/>
    </location>
</feature>
<dbReference type="RefSeq" id="WP_123756377.1">
    <property type="nucleotide sequence ID" value="NZ_JARXNK020000103.1"/>
</dbReference>
<dbReference type="EMBL" id="JARXNK020000103">
    <property type="protein sequence ID" value="MEL0552310.1"/>
    <property type="molecule type" value="Genomic_DNA"/>
</dbReference>
<evidence type="ECO:0000256" key="2">
    <source>
        <dbReference type="SAM" id="SignalP"/>
    </source>
</evidence>
<keyword evidence="2" id="KW-0732">Signal</keyword>
<feature type="signal peptide" evidence="2">
    <location>
        <begin position="1"/>
        <end position="20"/>
    </location>
</feature>
<accession>A0ABU9F8J3</accession>
<protein>
    <submittedName>
        <fullName evidence="3">DUF1090 domain-containing protein</fullName>
    </submittedName>
</protein>